<evidence type="ECO:0000313" key="2">
    <source>
        <dbReference type="EMBL" id="SCY33967.1"/>
    </source>
</evidence>
<keyword evidence="1" id="KW-1133">Transmembrane helix</keyword>
<name>A0A1G5F435_9FIRM</name>
<dbReference type="EMBL" id="FMUR01000013">
    <property type="protein sequence ID" value="SCY33967.1"/>
    <property type="molecule type" value="Genomic_DNA"/>
</dbReference>
<dbReference type="AlphaFoldDB" id="A0A1G5F435"/>
<accession>A0A1G5F435</accession>
<organism evidence="2 3">
    <name type="scientific">Butyrivibrio hungatei</name>
    <dbReference type="NCBI Taxonomy" id="185008"/>
    <lineage>
        <taxon>Bacteria</taxon>
        <taxon>Bacillati</taxon>
        <taxon>Bacillota</taxon>
        <taxon>Clostridia</taxon>
        <taxon>Lachnospirales</taxon>
        <taxon>Lachnospiraceae</taxon>
        <taxon>Butyrivibrio</taxon>
    </lineage>
</organism>
<evidence type="ECO:0000256" key="1">
    <source>
        <dbReference type="SAM" id="Phobius"/>
    </source>
</evidence>
<keyword evidence="1" id="KW-0812">Transmembrane</keyword>
<proteinExistence type="predicted"/>
<dbReference type="Proteomes" id="UP000183047">
    <property type="component" value="Unassembled WGS sequence"/>
</dbReference>
<sequence>MLSVFSICLFGNNIGVHYILIGIVLLLFVLFVVVIGGDIYDMRGDIFASMKEK</sequence>
<keyword evidence="3" id="KW-1185">Reference proteome</keyword>
<evidence type="ECO:0000313" key="3">
    <source>
        <dbReference type="Proteomes" id="UP000183047"/>
    </source>
</evidence>
<feature type="transmembrane region" description="Helical" evidence="1">
    <location>
        <begin position="15"/>
        <end position="40"/>
    </location>
</feature>
<keyword evidence="1" id="KW-0472">Membrane</keyword>
<gene>
    <name evidence="2" type="ORF">SAMN02910451_02240</name>
</gene>
<protein>
    <submittedName>
        <fullName evidence="2">Uncharacterized protein</fullName>
    </submittedName>
</protein>
<reference evidence="3" key="1">
    <citation type="submission" date="2016-10" db="EMBL/GenBank/DDBJ databases">
        <authorList>
            <person name="Varghese N."/>
            <person name="Submissions S."/>
        </authorList>
    </citation>
    <scope>NUCLEOTIDE SEQUENCE [LARGE SCALE GENOMIC DNA]</scope>
    <source>
        <strain evidence="3">XBD2006</strain>
    </source>
</reference>